<dbReference type="InterPro" id="IPR011964">
    <property type="entry name" value="YVTN_b-propeller_repeat"/>
</dbReference>
<dbReference type="RefSeq" id="WP_273952083.1">
    <property type="nucleotide sequence ID" value="NZ_JAQSIP010000006.1"/>
</dbReference>
<dbReference type="InterPro" id="IPR011045">
    <property type="entry name" value="N2O_reductase_N"/>
</dbReference>
<keyword evidence="1" id="KW-0472">Membrane</keyword>
<feature type="transmembrane region" description="Helical" evidence="1">
    <location>
        <begin position="6"/>
        <end position="27"/>
    </location>
</feature>
<dbReference type="InterPro" id="IPR019405">
    <property type="entry name" value="Lactonase_7-beta_prop"/>
</dbReference>
<evidence type="ECO:0000313" key="4">
    <source>
        <dbReference type="Proteomes" id="UP001528673"/>
    </source>
</evidence>
<reference evidence="3 4" key="1">
    <citation type="submission" date="2023-02" db="EMBL/GenBank/DDBJ databases">
        <title>Bacterial whole genomic sequence of Curvibacter sp. HBC61.</title>
        <authorList>
            <person name="Le V."/>
            <person name="Ko S.-R."/>
            <person name="Ahn C.-Y."/>
            <person name="Oh H.-M."/>
        </authorList>
    </citation>
    <scope>NUCLEOTIDE SEQUENCE [LARGE SCALE GENOMIC DNA]</scope>
    <source>
        <strain evidence="3 4">HBC61</strain>
    </source>
</reference>
<feature type="transmembrane region" description="Helical" evidence="1">
    <location>
        <begin position="39"/>
        <end position="60"/>
    </location>
</feature>
<proteinExistence type="predicted"/>
<dbReference type="SUPFAM" id="SSF50974">
    <property type="entry name" value="Nitrous oxide reductase, N-terminal domain"/>
    <property type="match status" value="1"/>
</dbReference>
<dbReference type="NCBIfam" id="TIGR02276">
    <property type="entry name" value="beta_rpt_yvtn"/>
    <property type="match status" value="3"/>
</dbReference>
<comment type="caution">
    <text evidence="3">The sequence shown here is derived from an EMBL/GenBank/DDBJ whole genome shotgun (WGS) entry which is preliminary data.</text>
</comment>
<dbReference type="PANTHER" id="PTHR47197:SF3">
    <property type="entry name" value="DIHYDRO-HEME D1 DEHYDROGENASE"/>
    <property type="match status" value="1"/>
</dbReference>
<evidence type="ECO:0000256" key="1">
    <source>
        <dbReference type="SAM" id="Phobius"/>
    </source>
</evidence>
<dbReference type="InterPro" id="IPR026442">
    <property type="entry name" value="IPTL_CTERM"/>
</dbReference>
<name>A0ABT5N0K0_9BURK</name>
<dbReference type="InterPro" id="IPR053784">
    <property type="entry name" value="Choice_anch_U_dom"/>
</dbReference>
<feature type="domain" description="IPTL-CTERM protein sorting" evidence="2">
    <location>
        <begin position="507"/>
        <end position="534"/>
    </location>
</feature>
<dbReference type="Gene3D" id="2.130.10.10">
    <property type="entry name" value="YVTN repeat-like/Quinoprotein amine dehydrogenase"/>
    <property type="match status" value="2"/>
</dbReference>
<accession>A0ABT5N0K0</accession>
<evidence type="ECO:0000313" key="3">
    <source>
        <dbReference type="EMBL" id="MDD0839612.1"/>
    </source>
</evidence>
<dbReference type="Pfam" id="PF10282">
    <property type="entry name" value="Lactonase"/>
    <property type="match status" value="1"/>
</dbReference>
<keyword evidence="1" id="KW-0812">Transmembrane</keyword>
<dbReference type="EMBL" id="JAQSIP010000006">
    <property type="protein sequence ID" value="MDD0839612.1"/>
    <property type="molecule type" value="Genomic_DNA"/>
</dbReference>
<dbReference type="PANTHER" id="PTHR47197">
    <property type="entry name" value="PROTEIN NIRF"/>
    <property type="match status" value="1"/>
</dbReference>
<keyword evidence="4" id="KW-1185">Reference proteome</keyword>
<sequence length="536" mass="54619">MTHATFRALCAFTSATFPSAAWMAGLLRWRPPVSGRWRGLVAGCLALGLGAAHAAPFAYLTSNSSTVRVFDLATQTTSDVVLPGPVGNGVAVNRQGTRVYLAGVTARGVLIPSLQVIDATTQAALPAIALNGPSGASWAGVAVNPSGDRVYVANPDGRYVAVVDPGTRQVVNTITLTGKPANLVFSPDGSRLYVSNGSNGTGDSISVIDPQTQTVVASVAVSNGPSDLSFNPQGTRLYVTHPQSNVVSVIDSTSHRLLSTLPLSFSPVSAVVSRDGSKLYVSDYSFNGAQVAVFDTRTNALLRSIPVGNRSTGIAITPDGRSVLVVNFLSNNVSVIDTATDTVTATVAVSNVVGPFYGAFISPDTRAVGPSPTGTGTVGLSLNGGGSSCRVTNPSFTTAPGTPPAGMRLVHGVVSFTATPCTNGARVTVTLTYPSPVPDGAVLYKYGRTAASPAQAVYTPVAATVSGNTLSYTIEDGGVGDEDLTVNGQIVDPVGLGVPLSVLAGLAAVPTLSEWGLLLLGGLMVLAVAVRGRRPG</sequence>
<feature type="transmembrane region" description="Helical" evidence="1">
    <location>
        <begin position="512"/>
        <end position="530"/>
    </location>
</feature>
<protein>
    <submittedName>
        <fullName evidence="3">YncE family protein</fullName>
    </submittedName>
</protein>
<evidence type="ECO:0000259" key="2">
    <source>
        <dbReference type="Pfam" id="PF18203"/>
    </source>
</evidence>
<dbReference type="InterPro" id="IPR051200">
    <property type="entry name" value="Host-pathogen_enzymatic-act"/>
</dbReference>
<keyword evidence="1" id="KW-1133">Transmembrane helix</keyword>
<dbReference type="Proteomes" id="UP001528673">
    <property type="component" value="Unassembled WGS sequence"/>
</dbReference>
<organism evidence="3 4">
    <name type="scientific">Curvibacter cyanobacteriorum</name>
    <dbReference type="NCBI Taxonomy" id="3026422"/>
    <lineage>
        <taxon>Bacteria</taxon>
        <taxon>Pseudomonadati</taxon>
        <taxon>Pseudomonadota</taxon>
        <taxon>Betaproteobacteria</taxon>
        <taxon>Burkholderiales</taxon>
        <taxon>Comamonadaceae</taxon>
        <taxon>Curvibacter</taxon>
    </lineage>
</organism>
<dbReference type="InterPro" id="IPR015943">
    <property type="entry name" value="WD40/YVTN_repeat-like_dom_sf"/>
</dbReference>
<dbReference type="Pfam" id="PF18203">
    <property type="entry name" value="IPTL-CTERM"/>
    <property type="match status" value="1"/>
</dbReference>
<dbReference type="NCBIfam" id="TIGR04174">
    <property type="entry name" value="IPTL_CTERM"/>
    <property type="match status" value="1"/>
</dbReference>
<gene>
    <name evidence="3" type="ORF">PSQ40_13585</name>
</gene>
<dbReference type="NCBIfam" id="NF041766">
    <property type="entry name" value="choice_anch_U"/>
    <property type="match status" value="1"/>
</dbReference>